<dbReference type="RefSeq" id="WP_072971288.1">
    <property type="nucleotide sequence ID" value="NZ_FRBY01000002.1"/>
</dbReference>
<dbReference type="OrthoDB" id="663527at2"/>
<dbReference type="PROSITE" id="PS51257">
    <property type="entry name" value="PROKAR_LIPOPROTEIN"/>
    <property type="match status" value="1"/>
</dbReference>
<dbReference type="STRING" id="29534.SAMN05444366_1903"/>
<organism evidence="1 2">
    <name type="scientific">Flavobacterium saccharophilum</name>
    <dbReference type="NCBI Taxonomy" id="29534"/>
    <lineage>
        <taxon>Bacteria</taxon>
        <taxon>Pseudomonadati</taxon>
        <taxon>Bacteroidota</taxon>
        <taxon>Flavobacteriia</taxon>
        <taxon>Flavobacteriales</taxon>
        <taxon>Flavobacteriaceae</taxon>
        <taxon>Flavobacterium</taxon>
    </lineage>
</organism>
<accession>A0A1M7EA57</accession>
<dbReference type="InterPro" id="IPR045607">
    <property type="entry name" value="DUF6452"/>
</dbReference>
<evidence type="ECO:0000313" key="2">
    <source>
        <dbReference type="Proteomes" id="UP000184121"/>
    </source>
</evidence>
<dbReference type="AlphaFoldDB" id="A0A1M7EA57"/>
<name>A0A1M7EA57_9FLAO</name>
<reference evidence="2" key="1">
    <citation type="submission" date="2016-11" db="EMBL/GenBank/DDBJ databases">
        <authorList>
            <person name="Varghese N."/>
            <person name="Submissions S."/>
        </authorList>
    </citation>
    <scope>NUCLEOTIDE SEQUENCE [LARGE SCALE GENOMIC DNA]</scope>
    <source>
        <strain evidence="2">DSM 1811</strain>
    </source>
</reference>
<evidence type="ECO:0000313" key="1">
    <source>
        <dbReference type="EMBL" id="SHL88259.1"/>
    </source>
</evidence>
<proteinExistence type="predicted"/>
<sequence length="185" mass="20689">MKKIISLLLVFTFGLSSCEKDDICDPDTPTTPRLVFTFYKINSPSELQNVTDLMVIGEDEKTGIIFNETATDTTKYLANGSTISIPLKTNVNSTTYTFILDSQNDNPAAINTDAIKFNYTHQDVYVSRACGFKTTFTLDPLSTSPPFSVPFVQTDTDGNGLWMQEVFVINPNIENENETHIKVFF</sequence>
<gene>
    <name evidence="1" type="ORF">SAMN05444366_1903</name>
</gene>
<dbReference type="Pfam" id="PF20050">
    <property type="entry name" value="DUF6452"/>
    <property type="match status" value="1"/>
</dbReference>
<protein>
    <submittedName>
        <fullName evidence="1">Uncharacterized protein</fullName>
    </submittedName>
</protein>
<keyword evidence="2" id="KW-1185">Reference proteome</keyword>
<dbReference type="Proteomes" id="UP000184121">
    <property type="component" value="Unassembled WGS sequence"/>
</dbReference>
<dbReference type="EMBL" id="FRBY01000002">
    <property type="protein sequence ID" value="SHL88259.1"/>
    <property type="molecule type" value="Genomic_DNA"/>
</dbReference>